<feature type="region of interest" description="Disordered" evidence="5">
    <location>
        <begin position="1"/>
        <end position="54"/>
    </location>
</feature>
<comment type="subcellular location">
    <subcellularLocation>
        <location evidence="1">Membrane</location>
        <topology evidence="1">Single-pass membrane protein</topology>
    </subcellularLocation>
</comment>
<dbReference type="STRING" id="1448308.A0A2T2N1K4"/>
<evidence type="ECO:0000313" key="8">
    <source>
        <dbReference type="Proteomes" id="UP000240883"/>
    </source>
</evidence>
<protein>
    <submittedName>
        <fullName evidence="7">Uncharacterized protein</fullName>
    </submittedName>
</protein>
<evidence type="ECO:0000256" key="1">
    <source>
        <dbReference type="ARBA" id="ARBA00004167"/>
    </source>
</evidence>
<keyword evidence="3 6" id="KW-1133">Transmembrane helix</keyword>
<evidence type="ECO:0000256" key="6">
    <source>
        <dbReference type="SAM" id="Phobius"/>
    </source>
</evidence>
<evidence type="ECO:0000256" key="2">
    <source>
        <dbReference type="ARBA" id="ARBA00022692"/>
    </source>
</evidence>
<feature type="compositionally biased region" description="Acidic residues" evidence="5">
    <location>
        <begin position="16"/>
        <end position="28"/>
    </location>
</feature>
<feature type="compositionally biased region" description="Basic and acidic residues" evidence="5">
    <location>
        <begin position="232"/>
        <end position="263"/>
    </location>
</feature>
<dbReference type="EMBL" id="KZ678157">
    <property type="protein sequence ID" value="PSN59325.1"/>
    <property type="molecule type" value="Genomic_DNA"/>
</dbReference>
<keyword evidence="8" id="KW-1185">Reference proteome</keyword>
<dbReference type="GO" id="GO:0016020">
    <property type="term" value="C:membrane"/>
    <property type="evidence" value="ECO:0007669"/>
    <property type="project" value="UniProtKB-SubCell"/>
</dbReference>
<feature type="region of interest" description="Disordered" evidence="5">
    <location>
        <begin position="205"/>
        <end position="263"/>
    </location>
</feature>
<dbReference type="GO" id="GO:0071944">
    <property type="term" value="C:cell periphery"/>
    <property type="evidence" value="ECO:0007669"/>
    <property type="project" value="UniProtKB-ARBA"/>
</dbReference>
<feature type="compositionally biased region" description="Polar residues" evidence="5">
    <location>
        <begin position="1"/>
        <end position="15"/>
    </location>
</feature>
<organism evidence="7 8">
    <name type="scientific">Corynespora cassiicola Philippines</name>
    <dbReference type="NCBI Taxonomy" id="1448308"/>
    <lineage>
        <taxon>Eukaryota</taxon>
        <taxon>Fungi</taxon>
        <taxon>Dikarya</taxon>
        <taxon>Ascomycota</taxon>
        <taxon>Pezizomycotina</taxon>
        <taxon>Dothideomycetes</taxon>
        <taxon>Pleosporomycetidae</taxon>
        <taxon>Pleosporales</taxon>
        <taxon>Corynesporascaceae</taxon>
        <taxon>Corynespora</taxon>
    </lineage>
</organism>
<gene>
    <name evidence="7" type="ORF">BS50DRAFT_580048</name>
</gene>
<dbReference type="OrthoDB" id="3694586at2759"/>
<keyword evidence="4 6" id="KW-0472">Membrane</keyword>
<name>A0A2T2N1K4_CORCC</name>
<evidence type="ECO:0000256" key="5">
    <source>
        <dbReference type="SAM" id="MobiDB-lite"/>
    </source>
</evidence>
<dbReference type="Proteomes" id="UP000240883">
    <property type="component" value="Unassembled WGS sequence"/>
</dbReference>
<proteinExistence type="predicted"/>
<evidence type="ECO:0000313" key="7">
    <source>
        <dbReference type="EMBL" id="PSN59325.1"/>
    </source>
</evidence>
<accession>A0A2T2N1K4</accession>
<reference evidence="7 8" key="1">
    <citation type="journal article" date="2018" name="Front. Microbiol.">
        <title>Genome-Wide Analysis of Corynespora cassiicola Leaf Fall Disease Putative Effectors.</title>
        <authorList>
            <person name="Lopez D."/>
            <person name="Ribeiro S."/>
            <person name="Label P."/>
            <person name="Fumanal B."/>
            <person name="Venisse J.S."/>
            <person name="Kohler A."/>
            <person name="de Oliveira R.R."/>
            <person name="Labutti K."/>
            <person name="Lipzen A."/>
            <person name="Lail K."/>
            <person name="Bauer D."/>
            <person name="Ohm R.A."/>
            <person name="Barry K.W."/>
            <person name="Spatafora J."/>
            <person name="Grigoriev I.V."/>
            <person name="Martin F.M."/>
            <person name="Pujade-Renaud V."/>
        </authorList>
    </citation>
    <scope>NUCLEOTIDE SEQUENCE [LARGE SCALE GENOMIC DNA]</scope>
    <source>
        <strain evidence="7 8">Philippines</strain>
    </source>
</reference>
<evidence type="ECO:0000256" key="4">
    <source>
        <dbReference type="ARBA" id="ARBA00023136"/>
    </source>
</evidence>
<dbReference type="InterPro" id="IPR051694">
    <property type="entry name" value="Immunoregulatory_rcpt-like"/>
</dbReference>
<evidence type="ECO:0000256" key="3">
    <source>
        <dbReference type="ARBA" id="ARBA00022989"/>
    </source>
</evidence>
<feature type="transmembrane region" description="Helical" evidence="6">
    <location>
        <begin position="91"/>
        <end position="114"/>
    </location>
</feature>
<dbReference type="AlphaFoldDB" id="A0A2T2N1K4"/>
<keyword evidence="2 6" id="KW-0812">Transmembrane</keyword>
<dbReference type="PANTHER" id="PTHR15549">
    <property type="entry name" value="PAIRED IMMUNOGLOBULIN-LIKE TYPE 2 RECEPTOR"/>
    <property type="match status" value="1"/>
</dbReference>
<sequence length="263" mass="27012">MSSSTDPTVPLPTQTDNDDDDDDNDDGVPDVTSATSAPAPPNPTNPNGASANTLSTVYTGSATTLASGLPSGNGTDSSAGSSGSNGLSAGASAGIGVGVAIAVMAIVIGAWILMRRRRRRLQQSAKSIGNSSHTGDTPDEEVSRRLHGAGVEAYAAHGVSELGSGDHHFNADEKARHYSELASPVVPQEISGGRELPAELPGSAVSVRKMDGPGNGSFSIPRKPQSAVYADQKSDKRLFDDAPIDDRDGSVEIDPHVVDKEKS</sequence>